<evidence type="ECO:0000256" key="3">
    <source>
        <dbReference type="ARBA" id="ARBA00010705"/>
    </source>
</evidence>
<keyword evidence="9" id="KW-1015">Disulfide bond</keyword>
<evidence type="ECO:0000256" key="7">
    <source>
        <dbReference type="ARBA" id="ARBA00022982"/>
    </source>
</evidence>
<dbReference type="Proteomes" id="UP000818624">
    <property type="component" value="Chromosome 1"/>
</dbReference>
<organism evidence="10 11">
    <name type="scientific">Malassezia furfur</name>
    <name type="common">Pityriasis versicolor infection agent</name>
    <name type="synonym">Pityrosporum furfur</name>
    <dbReference type="NCBI Taxonomy" id="55194"/>
    <lineage>
        <taxon>Eukaryota</taxon>
        <taxon>Fungi</taxon>
        <taxon>Dikarya</taxon>
        <taxon>Basidiomycota</taxon>
        <taxon>Ustilaginomycotina</taxon>
        <taxon>Malasseziomycetes</taxon>
        <taxon>Malasseziales</taxon>
        <taxon>Malasseziaceae</taxon>
        <taxon>Malassezia</taxon>
    </lineage>
</organism>
<keyword evidence="5" id="KW-0679">Respiratory chain</keyword>
<reference evidence="10 11" key="1">
    <citation type="journal article" date="2020" name="Elife">
        <title>Loss of centromere function drives karyotype evolution in closely related Malassezia species.</title>
        <authorList>
            <person name="Sankaranarayanan S.R."/>
            <person name="Ianiri G."/>
            <person name="Coelho M.A."/>
            <person name="Reza M.H."/>
            <person name="Thimmappa B.C."/>
            <person name="Ganguly P."/>
            <person name="Vadnala R.N."/>
            <person name="Sun S."/>
            <person name="Siddharthan R."/>
            <person name="Tellgren-Roth C."/>
            <person name="Dawson T.L."/>
            <person name="Heitman J."/>
            <person name="Sanyal K."/>
        </authorList>
    </citation>
    <scope>NUCLEOTIDE SEQUENCE [LARGE SCALE GENOMIC DNA]</scope>
    <source>
        <strain evidence="10">CBS14141</strain>
    </source>
</reference>
<evidence type="ECO:0000256" key="2">
    <source>
        <dbReference type="ARBA" id="ARBA00004173"/>
    </source>
</evidence>
<comment type="similarity">
    <text evidence="3">Belongs to the complex I NDUFA8 subunit family.</text>
</comment>
<keyword evidence="6" id="KW-0677">Repeat</keyword>
<proteinExistence type="inferred from homology"/>
<keyword evidence="4" id="KW-0813">Transport</keyword>
<dbReference type="PANTHER" id="PTHR13344">
    <property type="entry name" value="NADH-UBIQUINONE OXIDOREDUCTASE"/>
    <property type="match status" value="1"/>
</dbReference>
<keyword evidence="8" id="KW-0496">Mitochondrion</keyword>
<gene>
    <name evidence="10" type="primary">NdufA8</name>
    <name evidence="10" type="ORF">GLX27_000034</name>
</gene>
<evidence type="ECO:0000313" key="11">
    <source>
        <dbReference type="Proteomes" id="UP000818624"/>
    </source>
</evidence>
<evidence type="ECO:0000256" key="8">
    <source>
        <dbReference type="ARBA" id="ARBA00023128"/>
    </source>
</evidence>
<evidence type="ECO:0000256" key="6">
    <source>
        <dbReference type="ARBA" id="ARBA00022737"/>
    </source>
</evidence>
<accession>A0ABY8EKI5</accession>
<dbReference type="EMBL" id="CP046234">
    <property type="protein sequence ID" value="WFD45414.1"/>
    <property type="molecule type" value="Genomic_DNA"/>
</dbReference>
<evidence type="ECO:0000256" key="4">
    <source>
        <dbReference type="ARBA" id="ARBA00022448"/>
    </source>
</evidence>
<evidence type="ECO:0000256" key="9">
    <source>
        <dbReference type="ARBA" id="ARBA00023157"/>
    </source>
</evidence>
<dbReference type="InterPro" id="IPR016680">
    <property type="entry name" value="NDUFA8"/>
</dbReference>
<evidence type="ECO:0000256" key="1">
    <source>
        <dbReference type="ARBA" id="ARBA00003195"/>
    </source>
</evidence>
<protein>
    <submittedName>
        <fullName evidence="10">Ndufa8, NADH-ubiquinone oxidoreductase complex I 19kd subunit</fullName>
    </submittedName>
</protein>
<comment type="function">
    <text evidence="1">Accessory subunit of the mitochondrial membrane respiratory chain NADH dehydrogenase (Complex I), that is believed not to be involved in catalysis. Complex I functions in the transfer of electrons from NADH to the respiratory chain. The immediate electron acceptor for the enzyme is believed to be ubiquinone.</text>
</comment>
<comment type="subcellular location">
    <subcellularLocation>
        <location evidence="2">Mitochondrion</location>
    </subcellularLocation>
</comment>
<dbReference type="PANTHER" id="PTHR13344:SF0">
    <property type="entry name" value="NADH DEHYDROGENASE [UBIQUINONE] 1 ALPHA SUBCOMPLEX SUBUNIT 8"/>
    <property type="match status" value="1"/>
</dbReference>
<evidence type="ECO:0000313" key="10">
    <source>
        <dbReference type="EMBL" id="WFD45414.1"/>
    </source>
</evidence>
<sequence>MGGPAFAASPERPLWFAQRGMATHREANNPSFAYVEPAAWPKDVPKVDEVGTTSAPLKSIAFFMGQFCKDYNDDFMLCKSEDRNPEHCLKEGRRVTRCAQDLIKRMNEKCQKEWDAHWQCLEMNNQELFACRKQERPLNKCVLDQLQLAKKIPGAPAGKPQIFEQEKQVYGRLQK</sequence>
<evidence type="ECO:0000256" key="5">
    <source>
        <dbReference type="ARBA" id="ARBA00022660"/>
    </source>
</evidence>
<keyword evidence="11" id="KW-1185">Reference proteome</keyword>
<dbReference type="PROSITE" id="PS51808">
    <property type="entry name" value="CHCH"/>
    <property type="match status" value="1"/>
</dbReference>
<name>A0ABY8EKI5_MALFU</name>
<keyword evidence="7" id="KW-0249">Electron transport</keyword>